<feature type="compositionally biased region" description="Polar residues" evidence="1">
    <location>
        <begin position="1"/>
        <end position="14"/>
    </location>
</feature>
<accession>A0A238W426</accession>
<dbReference type="EMBL" id="FZNQ01000005">
    <property type="protein sequence ID" value="SNR41300.1"/>
    <property type="molecule type" value="Genomic_DNA"/>
</dbReference>
<evidence type="ECO:0000313" key="2">
    <source>
        <dbReference type="EMBL" id="SNR41300.1"/>
    </source>
</evidence>
<evidence type="ECO:0000256" key="1">
    <source>
        <dbReference type="SAM" id="MobiDB-lite"/>
    </source>
</evidence>
<protein>
    <submittedName>
        <fullName evidence="2">Uncharacterized protein</fullName>
    </submittedName>
</protein>
<feature type="compositionally biased region" description="Basic and acidic residues" evidence="1">
    <location>
        <begin position="33"/>
        <end position="43"/>
    </location>
</feature>
<evidence type="ECO:0000313" key="3">
    <source>
        <dbReference type="Proteomes" id="UP000198397"/>
    </source>
</evidence>
<organism evidence="2 3">
    <name type="scientific">Halorubrum vacuolatum</name>
    <name type="common">Natronobacterium vacuolatum</name>
    <dbReference type="NCBI Taxonomy" id="63740"/>
    <lineage>
        <taxon>Archaea</taxon>
        <taxon>Methanobacteriati</taxon>
        <taxon>Methanobacteriota</taxon>
        <taxon>Stenosarchaea group</taxon>
        <taxon>Halobacteria</taxon>
        <taxon>Halobacteriales</taxon>
        <taxon>Haloferacaceae</taxon>
        <taxon>Halorubrum</taxon>
    </lineage>
</organism>
<sequence>MIMNQYDSVLSRTAGSDAGKSVEGGLDTVADAEQSHPVDGERR</sequence>
<gene>
    <name evidence="2" type="ORF">SAMN06264855_105104</name>
</gene>
<dbReference type="RefSeq" id="WP_281251557.1">
    <property type="nucleotide sequence ID" value="NZ_FZNQ01000005.1"/>
</dbReference>
<reference evidence="2 3" key="1">
    <citation type="submission" date="2017-06" db="EMBL/GenBank/DDBJ databases">
        <authorList>
            <person name="Kim H.J."/>
            <person name="Triplett B.A."/>
        </authorList>
    </citation>
    <scope>NUCLEOTIDE SEQUENCE [LARGE SCALE GENOMIC DNA]</scope>
    <source>
        <strain evidence="2 3">DSM 8800</strain>
    </source>
</reference>
<keyword evidence="3" id="KW-1185">Reference proteome</keyword>
<name>A0A238W426_HALVU</name>
<dbReference type="AlphaFoldDB" id="A0A238W426"/>
<dbReference type="Proteomes" id="UP000198397">
    <property type="component" value="Unassembled WGS sequence"/>
</dbReference>
<feature type="region of interest" description="Disordered" evidence="1">
    <location>
        <begin position="1"/>
        <end position="43"/>
    </location>
</feature>
<proteinExistence type="predicted"/>